<keyword evidence="8" id="KW-0675">Receptor</keyword>
<dbReference type="InterPro" id="IPR003599">
    <property type="entry name" value="Ig_sub"/>
</dbReference>
<dbReference type="SMART" id="SM00406">
    <property type="entry name" value="IGv"/>
    <property type="match status" value="3"/>
</dbReference>
<name>A0A7J7FCB5_DICBM</name>
<feature type="domain" description="Ig-like" evidence="11">
    <location>
        <begin position="134"/>
        <end position="236"/>
    </location>
</feature>
<dbReference type="PROSITE" id="PS50835">
    <property type="entry name" value="IG_LIKE"/>
    <property type="match status" value="3"/>
</dbReference>
<evidence type="ECO:0000313" key="12">
    <source>
        <dbReference type="EMBL" id="KAF5925679.1"/>
    </source>
</evidence>
<dbReference type="FunFam" id="2.60.40.10:FF:000878">
    <property type="entry name" value="T cell receptor alpha variable 38-1"/>
    <property type="match status" value="1"/>
</dbReference>
<accession>A0A7J7FCB5</accession>
<feature type="domain" description="Ig-like" evidence="11">
    <location>
        <begin position="254"/>
        <end position="341"/>
    </location>
</feature>
<dbReference type="PANTHER" id="PTHR19367">
    <property type="entry name" value="T-CELL RECEPTOR ALPHA CHAIN V REGION"/>
    <property type="match status" value="1"/>
</dbReference>
<evidence type="ECO:0000259" key="11">
    <source>
        <dbReference type="PROSITE" id="PS50835"/>
    </source>
</evidence>
<dbReference type="Gene3D" id="2.60.40.10">
    <property type="entry name" value="Immunoglobulins"/>
    <property type="match status" value="3"/>
</dbReference>
<dbReference type="InterPro" id="IPR007110">
    <property type="entry name" value="Ig-like_dom"/>
</dbReference>
<keyword evidence="7" id="KW-1015">Disulfide bond</keyword>
<evidence type="ECO:0000256" key="7">
    <source>
        <dbReference type="ARBA" id="ARBA00023157"/>
    </source>
</evidence>
<dbReference type="InterPro" id="IPR013106">
    <property type="entry name" value="Ig_V-set"/>
</dbReference>
<keyword evidence="10" id="KW-1279">T cell receptor</keyword>
<dbReference type="SMART" id="SM00409">
    <property type="entry name" value="IG"/>
    <property type="match status" value="3"/>
</dbReference>
<evidence type="ECO:0000256" key="5">
    <source>
        <dbReference type="ARBA" id="ARBA00023130"/>
    </source>
</evidence>
<keyword evidence="2" id="KW-1003">Cell membrane</keyword>
<sequence length="488" mass="54283">MTSGTKQNGRLNCTMNSKELYTLSGGENVEQHPSTLSVQEGNNCVINCTYSDYFPWYKQEHGKHPQLIIDIHSNMDKKEDQRLTVLLNKMAKYLSLHVTDTQPGDSADYFCAANTHCFLGTCNLYSNLRVGIAQKVTQAQPAMLVHEKEAVTLNCRYDTSDARYSLFWYKQPSHGVMMFLIRQDSYNQQNATEGHYSLNFQKANKSIKLVISASQTEDSAVYFCALRETTVRAMLSASCSGLVILLMLRGTNGDSVTQTAGPVTLPEGASLTLNCTYQSIYSLSLFWYVHSSENQELDSRGFRANLVKSDSSFHLKKPSVQMSDSAVYYCALRDTMRGTAEGAEHKPRGNKEKHHEEAAGHCAGDFVHPGLLCERGAGGTESPNPDSPGGSQFHDAVQFFHLCEQRAVVSPKSWGPPHQPLLHSFRDKAEWKIKSYDSHERTPQLTCSPGTCNLYTNTQLGSAPPPTTITSQDQHTAFAQLNIPNPLW</sequence>
<evidence type="ECO:0000313" key="13">
    <source>
        <dbReference type="Proteomes" id="UP000551758"/>
    </source>
</evidence>
<gene>
    <name evidence="12" type="ORF">HPG69_002128</name>
</gene>
<dbReference type="GO" id="GO:0042101">
    <property type="term" value="C:T cell receptor complex"/>
    <property type="evidence" value="ECO:0007669"/>
    <property type="project" value="UniProtKB-KW"/>
</dbReference>
<dbReference type="PANTHER" id="PTHR19367:SF41">
    <property type="entry name" value="IG-LIKE DOMAIN-CONTAINING PROTEIN"/>
    <property type="match status" value="1"/>
</dbReference>
<keyword evidence="4" id="KW-0391">Immunity</keyword>
<evidence type="ECO:0000256" key="3">
    <source>
        <dbReference type="ARBA" id="ARBA00022729"/>
    </source>
</evidence>
<dbReference type="Pfam" id="PF07686">
    <property type="entry name" value="V-set"/>
    <property type="match status" value="3"/>
</dbReference>
<organism evidence="12 13">
    <name type="scientific">Diceros bicornis minor</name>
    <name type="common">South-central black rhinoceros</name>
    <dbReference type="NCBI Taxonomy" id="77932"/>
    <lineage>
        <taxon>Eukaryota</taxon>
        <taxon>Metazoa</taxon>
        <taxon>Chordata</taxon>
        <taxon>Craniata</taxon>
        <taxon>Vertebrata</taxon>
        <taxon>Euteleostomi</taxon>
        <taxon>Mammalia</taxon>
        <taxon>Eutheria</taxon>
        <taxon>Laurasiatheria</taxon>
        <taxon>Perissodactyla</taxon>
        <taxon>Rhinocerotidae</taxon>
        <taxon>Diceros</taxon>
    </lineage>
</organism>
<evidence type="ECO:0000256" key="1">
    <source>
        <dbReference type="ARBA" id="ARBA00004236"/>
    </source>
</evidence>
<keyword evidence="9" id="KW-0393">Immunoglobulin domain</keyword>
<keyword evidence="3" id="KW-0732">Signal</keyword>
<evidence type="ECO:0000256" key="2">
    <source>
        <dbReference type="ARBA" id="ARBA00022475"/>
    </source>
</evidence>
<reference evidence="12 13" key="1">
    <citation type="journal article" date="2020" name="Mol. Biol. Evol.">
        <title>Interspecific Gene Flow and the Evolution of Specialization in Black and White Rhinoceros.</title>
        <authorList>
            <person name="Moodley Y."/>
            <person name="Westbury M.V."/>
            <person name="Russo I.M."/>
            <person name="Gopalakrishnan S."/>
            <person name="Rakotoarivelo A."/>
            <person name="Olsen R.A."/>
            <person name="Prost S."/>
            <person name="Tunstall T."/>
            <person name="Ryder O.A."/>
            <person name="Dalen L."/>
            <person name="Bruford M.W."/>
        </authorList>
    </citation>
    <scope>NUCLEOTIDE SEQUENCE [LARGE SCALE GENOMIC DNA]</scope>
    <source>
        <strain evidence="12">SBR-YM</strain>
        <tissue evidence="12">Skin</tissue>
    </source>
</reference>
<evidence type="ECO:0000256" key="8">
    <source>
        <dbReference type="ARBA" id="ARBA00023170"/>
    </source>
</evidence>
<evidence type="ECO:0000256" key="10">
    <source>
        <dbReference type="ARBA" id="ARBA00043266"/>
    </source>
</evidence>
<comment type="caution">
    <text evidence="12">The sequence shown here is derived from an EMBL/GenBank/DDBJ whole genome shotgun (WGS) entry which is preliminary data.</text>
</comment>
<keyword evidence="13" id="KW-1185">Reference proteome</keyword>
<dbReference type="InterPro" id="IPR036179">
    <property type="entry name" value="Ig-like_dom_sf"/>
</dbReference>
<dbReference type="AlphaFoldDB" id="A0A7J7FCB5"/>
<feature type="domain" description="Ig-like" evidence="11">
    <location>
        <begin position="1"/>
        <end position="114"/>
    </location>
</feature>
<dbReference type="InterPro" id="IPR051287">
    <property type="entry name" value="TCR_variable_region"/>
</dbReference>
<protein>
    <recommendedName>
        <fullName evidence="11">Ig-like domain-containing protein</fullName>
    </recommendedName>
</protein>
<comment type="subcellular location">
    <subcellularLocation>
        <location evidence="1">Cell membrane</location>
    </subcellularLocation>
</comment>
<evidence type="ECO:0000256" key="9">
    <source>
        <dbReference type="ARBA" id="ARBA00023319"/>
    </source>
</evidence>
<proteinExistence type="predicted"/>
<dbReference type="InterPro" id="IPR013783">
    <property type="entry name" value="Ig-like_fold"/>
</dbReference>
<dbReference type="GO" id="GO:0002250">
    <property type="term" value="P:adaptive immune response"/>
    <property type="evidence" value="ECO:0007669"/>
    <property type="project" value="UniProtKB-KW"/>
</dbReference>
<dbReference type="Proteomes" id="UP000551758">
    <property type="component" value="Unassembled WGS sequence"/>
</dbReference>
<dbReference type="SUPFAM" id="SSF48726">
    <property type="entry name" value="Immunoglobulin"/>
    <property type="match status" value="3"/>
</dbReference>
<keyword evidence="5" id="KW-1064">Adaptive immunity</keyword>
<evidence type="ECO:0000256" key="6">
    <source>
        <dbReference type="ARBA" id="ARBA00023136"/>
    </source>
</evidence>
<keyword evidence="6" id="KW-0472">Membrane</keyword>
<evidence type="ECO:0000256" key="4">
    <source>
        <dbReference type="ARBA" id="ARBA00022859"/>
    </source>
</evidence>
<dbReference type="EMBL" id="JACDTQ010000812">
    <property type="protein sequence ID" value="KAF5925679.1"/>
    <property type="molecule type" value="Genomic_DNA"/>
</dbReference>